<organism evidence="1 2">
    <name type="scientific">Rossellomorea aquimaris</name>
    <dbReference type="NCBI Taxonomy" id="189382"/>
    <lineage>
        <taxon>Bacteria</taxon>
        <taxon>Bacillati</taxon>
        <taxon>Bacillota</taxon>
        <taxon>Bacilli</taxon>
        <taxon>Bacillales</taxon>
        <taxon>Bacillaceae</taxon>
        <taxon>Rossellomorea</taxon>
    </lineage>
</organism>
<evidence type="ECO:0000313" key="2">
    <source>
        <dbReference type="Proteomes" id="UP000325054"/>
    </source>
</evidence>
<evidence type="ECO:0000313" key="1">
    <source>
        <dbReference type="EMBL" id="TYS75539.1"/>
    </source>
</evidence>
<proteinExistence type="predicted"/>
<reference evidence="1 2" key="1">
    <citation type="submission" date="2019-08" db="EMBL/GenBank/DDBJ databases">
        <title>Bacillus genomes from the desert of Cuatro Cienegas, Coahuila.</title>
        <authorList>
            <person name="Olmedo-Alvarez G."/>
        </authorList>
    </citation>
    <scope>NUCLEOTIDE SEQUENCE [LARGE SCALE GENOMIC DNA]</scope>
    <source>
        <strain evidence="1 2">CH451a_14T</strain>
    </source>
</reference>
<dbReference type="EMBL" id="VTEW01000016">
    <property type="protein sequence ID" value="TYS75539.1"/>
    <property type="molecule type" value="Genomic_DNA"/>
</dbReference>
<comment type="caution">
    <text evidence="1">The sequence shown here is derived from an EMBL/GenBank/DDBJ whole genome shotgun (WGS) entry which is preliminary data.</text>
</comment>
<sequence>MHGFRRLRNTAGASKRNEINNSISSKLLEEGVQMMHQLAEKLQPFIEGNSLIKIVEDEFSYNIVVVESGEVYGFVHIEEGRLLGFQKWRVRR</sequence>
<dbReference type="Proteomes" id="UP000325054">
    <property type="component" value="Unassembled WGS sequence"/>
</dbReference>
<dbReference type="AlphaFoldDB" id="A0A5D4TKQ7"/>
<dbReference type="RefSeq" id="WP_148992633.1">
    <property type="nucleotide sequence ID" value="NZ_VTEW01000016.1"/>
</dbReference>
<gene>
    <name evidence="1" type="ORF">FZC80_17270</name>
</gene>
<protein>
    <submittedName>
        <fullName evidence="1">Uncharacterized protein</fullName>
    </submittedName>
</protein>
<accession>A0A5D4TKQ7</accession>
<name>A0A5D4TKQ7_9BACI</name>